<protein>
    <submittedName>
        <fullName evidence="1">Uncharacterized protein</fullName>
    </submittedName>
</protein>
<comment type="caution">
    <text evidence="1">The sequence shown here is derived from an EMBL/GenBank/DDBJ whole genome shotgun (WGS) entry which is preliminary data.</text>
</comment>
<proteinExistence type="predicted"/>
<sequence length="35" mass="3804">MDLIYLAGIVLVWGLCVALTRGCDRLSRRATGGRP</sequence>
<organism evidence="1 2">
    <name type="scientific">Caballeronia fortuita</name>
    <dbReference type="NCBI Taxonomy" id="1777138"/>
    <lineage>
        <taxon>Bacteria</taxon>
        <taxon>Pseudomonadati</taxon>
        <taxon>Pseudomonadota</taxon>
        <taxon>Betaproteobacteria</taxon>
        <taxon>Burkholderiales</taxon>
        <taxon>Burkholderiaceae</taxon>
        <taxon>Caballeronia</taxon>
    </lineage>
</organism>
<dbReference type="EMBL" id="FCNX02000025">
    <property type="protein sequence ID" value="SAL02427.1"/>
    <property type="molecule type" value="Genomic_DNA"/>
</dbReference>
<reference evidence="1" key="1">
    <citation type="submission" date="2016-01" db="EMBL/GenBank/DDBJ databases">
        <authorList>
            <person name="Peeters C."/>
        </authorList>
    </citation>
    <scope>NUCLEOTIDE SEQUENCE</scope>
    <source>
        <strain evidence="1">LMG 29320</strain>
    </source>
</reference>
<keyword evidence="2" id="KW-1185">Reference proteome</keyword>
<gene>
    <name evidence="1" type="ORF">AWB77_06552</name>
</gene>
<accession>A0A158E8Z9</accession>
<evidence type="ECO:0000313" key="1">
    <source>
        <dbReference type="EMBL" id="SAL02427.1"/>
    </source>
</evidence>
<dbReference type="Proteomes" id="UP000054903">
    <property type="component" value="Unassembled WGS sequence"/>
</dbReference>
<dbReference type="STRING" id="1777138.AWB77_06552"/>
<dbReference type="AlphaFoldDB" id="A0A158E8Z9"/>
<name>A0A158E8Z9_9BURK</name>
<evidence type="ECO:0000313" key="2">
    <source>
        <dbReference type="Proteomes" id="UP000054903"/>
    </source>
</evidence>